<dbReference type="InterPro" id="IPR051610">
    <property type="entry name" value="GPI/OXD"/>
</dbReference>
<dbReference type="InterPro" id="IPR013096">
    <property type="entry name" value="Cupin_2"/>
</dbReference>
<dbReference type="PANTHER" id="PTHR35848:SF6">
    <property type="entry name" value="CUPIN TYPE-2 DOMAIN-CONTAINING PROTEIN"/>
    <property type="match status" value="1"/>
</dbReference>
<evidence type="ECO:0000256" key="1">
    <source>
        <dbReference type="ARBA" id="ARBA00022723"/>
    </source>
</evidence>
<dbReference type="SUPFAM" id="SSF51182">
    <property type="entry name" value="RmlC-like cupins"/>
    <property type="match status" value="1"/>
</dbReference>
<dbReference type="Proteomes" id="UP000886876">
    <property type="component" value="Unassembled WGS sequence"/>
</dbReference>
<evidence type="ECO:0000313" key="3">
    <source>
        <dbReference type="EMBL" id="HIS97475.1"/>
    </source>
</evidence>
<proteinExistence type="predicted"/>
<name>A0A9D1G4N3_9FIRM</name>
<reference evidence="3" key="1">
    <citation type="submission" date="2020-10" db="EMBL/GenBank/DDBJ databases">
        <authorList>
            <person name="Gilroy R."/>
        </authorList>
    </citation>
    <scope>NUCLEOTIDE SEQUENCE</scope>
    <source>
        <strain evidence="3">ChiHecec3B27-6122</strain>
    </source>
</reference>
<dbReference type="PANTHER" id="PTHR35848">
    <property type="entry name" value="OXALATE-BINDING PROTEIN"/>
    <property type="match status" value="1"/>
</dbReference>
<accession>A0A9D1G4N3</accession>
<dbReference type="InterPro" id="IPR014710">
    <property type="entry name" value="RmlC-like_jellyroll"/>
</dbReference>
<dbReference type="EMBL" id="DVJS01000143">
    <property type="protein sequence ID" value="HIS97475.1"/>
    <property type="molecule type" value="Genomic_DNA"/>
</dbReference>
<protein>
    <submittedName>
        <fullName evidence="3">Cupin domain-containing protein</fullName>
    </submittedName>
</protein>
<comment type="caution">
    <text evidence="3">The sequence shown here is derived from an EMBL/GenBank/DDBJ whole genome shotgun (WGS) entry which is preliminary data.</text>
</comment>
<dbReference type="Gene3D" id="2.60.120.10">
    <property type="entry name" value="Jelly Rolls"/>
    <property type="match status" value="1"/>
</dbReference>
<keyword evidence="1" id="KW-0479">Metal-binding</keyword>
<sequence>MVTRYEDRATGRMENFKGGAGYVTNRVILPGEDMYGKGRLFNIVRLERDCEIGWHVHMGDGETFLILSGEGEFNDNGTVTTVRAGDVCFTGDGEGHSLINRSDEPLELVALILYS</sequence>
<dbReference type="GO" id="GO:0046872">
    <property type="term" value="F:metal ion binding"/>
    <property type="evidence" value="ECO:0007669"/>
    <property type="project" value="UniProtKB-KW"/>
</dbReference>
<feature type="domain" description="Cupin type-2" evidence="2">
    <location>
        <begin position="44"/>
        <end position="110"/>
    </location>
</feature>
<evidence type="ECO:0000313" key="4">
    <source>
        <dbReference type="Proteomes" id="UP000886876"/>
    </source>
</evidence>
<evidence type="ECO:0000259" key="2">
    <source>
        <dbReference type="Pfam" id="PF07883"/>
    </source>
</evidence>
<gene>
    <name evidence="3" type="ORF">IAD42_05815</name>
</gene>
<reference evidence="3" key="2">
    <citation type="journal article" date="2021" name="PeerJ">
        <title>Extensive microbial diversity within the chicken gut microbiome revealed by metagenomics and culture.</title>
        <authorList>
            <person name="Gilroy R."/>
            <person name="Ravi A."/>
            <person name="Getino M."/>
            <person name="Pursley I."/>
            <person name="Horton D.L."/>
            <person name="Alikhan N.F."/>
            <person name="Baker D."/>
            <person name="Gharbi K."/>
            <person name="Hall N."/>
            <person name="Watson M."/>
            <person name="Adriaenssens E.M."/>
            <person name="Foster-Nyarko E."/>
            <person name="Jarju S."/>
            <person name="Secka A."/>
            <person name="Antonio M."/>
            <person name="Oren A."/>
            <person name="Chaudhuri R.R."/>
            <person name="La Ragione R."/>
            <person name="Hildebrand F."/>
            <person name="Pallen M.J."/>
        </authorList>
    </citation>
    <scope>NUCLEOTIDE SEQUENCE</scope>
    <source>
        <strain evidence="3">ChiHecec3B27-6122</strain>
    </source>
</reference>
<dbReference type="CDD" id="cd02221">
    <property type="entry name" value="cupin_TM1287-like"/>
    <property type="match status" value="1"/>
</dbReference>
<dbReference type="InterPro" id="IPR011051">
    <property type="entry name" value="RmlC_Cupin_sf"/>
</dbReference>
<dbReference type="Pfam" id="PF07883">
    <property type="entry name" value="Cupin_2"/>
    <property type="match status" value="1"/>
</dbReference>
<organism evidence="3 4">
    <name type="scientific">Candidatus Scatomorpha pullistercoris</name>
    <dbReference type="NCBI Taxonomy" id="2840929"/>
    <lineage>
        <taxon>Bacteria</taxon>
        <taxon>Bacillati</taxon>
        <taxon>Bacillota</taxon>
        <taxon>Clostridia</taxon>
        <taxon>Eubacteriales</taxon>
        <taxon>Candidatus Scatomorpha</taxon>
    </lineage>
</organism>
<dbReference type="AlphaFoldDB" id="A0A9D1G4N3"/>